<dbReference type="Pfam" id="PF02931">
    <property type="entry name" value="Neur_chan_LBD"/>
    <property type="match status" value="1"/>
</dbReference>
<dbReference type="GO" id="GO:0005886">
    <property type="term" value="C:plasma membrane"/>
    <property type="evidence" value="ECO:0007669"/>
    <property type="project" value="UniProtKB-SubCell"/>
</dbReference>
<sequence length="418" mass="47163">MMDGRTAIFGLVVAVVVCFCPGARAKINTTTSSLDPFDILTKGYNKKLRPNYSGHAVKVLASSYIVALDNVNDVKSDFTVKMYFSQYWNDSRLIFGDELQGLEHKGYLRVVGEDMKDIWTPDTYVENEENIGGHKIFSSVKITRHGEVHMSKRLTIKANCPTMNLKLFPHDVQTCDLLQTSYAFPNTELTYAWKSENAVIVGESSIATQYILDKAITSIEDVYFKSTNATWTYLKLKFVLRRKIAYYIIRIYLPAILVTLTSWISFWVDPTAIPARLSLCVITVLAMTTLSYSSQSMVPSVPYVKAVDVYLIISFFFVFGSLLEYACLLNIRLRCVGQRAHKQKGKAEEIPLTNKEQNDGIAELENGKEKGCNGKENVQESSGNAGYFSTWTLDTFSSVLFPAAYVFFHFVFYLVILA</sequence>
<organism evidence="13 14">
    <name type="scientific">Paramuricea clavata</name>
    <name type="common">Red gorgonian</name>
    <name type="synonym">Violescent sea-whip</name>
    <dbReference type="NCBI Taxonomy" id="317549"/>
    <lineage>
        <taxon>Eukaryota</taxon>
        <taxon>Metazoa</taxon>
        <taxon>Cnidaria</taxon>
        <taxon>Anthozoa</taxon>
        <taxon>Octocorallia</taxon>
        <taxon>Malacalcyonacea</taxon>
        <taxon>Plexauridae</taxon>
        <taxon>Paramuricea</taxon>
    </lineage>
</organism>
<keyword evidence="4" id="KW-1003">Cell membrane</keyword>
<keyword evidence="9" id="KW-0472">Membrane</keyword>
<evidence type="ECO:0000256" key="3">
    <source>
        <dbReference type="ARBA" id="ARBA00022448"/>
    </source>
</evidence>
<evidence type="ECO:0000256" key="10">
    <source>
        <dbReference type="ARBA" id="ARBA00023303"/>
    </source>
</evidence>
<dbReference type="SUPFAM" id="SSF63712">
    <property type="entry name" value="Nicotinic receptor ligand binding domain-like"/>
    <property type="match status" value="1"/>
</dbReference>
<reference evidence="13" key="1">
    <citation type="submission" date="2020-04" db="EMBL/GenBank/DDBJ databases">
        <authorList>
            <person name="Alioto T."/>
            <person name="Alioto T."/>
            <person name="Gomez Garrido J."/>
        </authorList>
    </citation>
    <scope>NUCLEOTIDE SEQUENCE</scope>
    <source>
        <strain evidence="13">A484AB</strain>
    </source>
</reference>
<feature type="domain" description="Neurotransmitter-gated ion-channel transmembrane" evidence="12">
    <location>
        <begin position="251"/>
        <end position="362"/>
    </location>
</feature>
<comment type="caution">
    <text evidence="13">The sequence shown here is derived from an EMBL/GenBank/DDBJ whole genome shotgun (WGS) entry which is preliminary data.</text>
</comment>
<evidence type="ECO:0000256" key="5">
    <source>
        <dbReference type="ARBA" id="ARBA00022692"/>
    </source>
</evidence>
<dbReference type="InterPro" id="IPR036734">
    <property type="entry name" value="Neur_chan_lig-bd_sf"/>
</dbReference>
<dbReference type="CDD" id="cd18987">
    <property type="entry name" value="LGIC_ECD_anion"/>
    <property type="match status" value="1"/>
</dbReference>
<evidence type="ECO:0000259" key="11">
    <source>
        <dbReference type="Pfam" id="PF02931"/>
    </source>
</evidence>
<evidence type="ECO:0000256" key="4">
    <source>
        <dbReference type="ARBA" id="ARBA00022475"/>
    </source>
</evidence>
<protein>
    <submittedName>
        <fullName evidence="13">Glycine receptor subunit alphaZ1-like</fullName>
    </submittedName>
</protein>
<dbReference type="Proteomes" id="UP001152795">
    <property type="component" value="Unassembled WGS sequence"/>
</dbReference>
<keyword evidence="7" id="KW-1133">Transmembrane helix</keyword>
<comment type="subcellular location">
    <subcellularLocation>
        <location evidence="2">Cell membrane</location>
    </subcellularLocation>
    <subcellularLocation>
        <location evidence="1">Membrane</location>
        <topology evidence="1">Multi-pass membrane protein</topology>
    </subcellularLocation>
</comment>
<evidence type="ECO:0000313" key="14">
    <source>
        <dbReference type="Proteomes" id="UP001152795"/>
    </source>
</evidence>
<accession>A0A7D9HAR6</accession>
<name>A0A7D9HAR6_PARCT</name>
<dbReference type="EMBL" id="CACRXK020000245">
    <property type="protein sequence ID" value="CAB3979969.1"/>
    <property type="molecule type" value="Genomic_DNA"/>
</dbReference>
<keyword evidence="6" id="KW-0732">Signal</keyword>
<keyword evidence="5" id="KW-0812">Transmembrane</keyword>
<evidence type="ECO:0000256" key="2">
    <source>
        <dbReference type="ARBA" id="ARBA00004236"/>
    </source>
</evidence>
<dbReference type="InterPro" id="IPR036719">
    <property type="entry name" value="Neuro-gated_channel_TM_sf"/>
</dbReference>
<keyword evidence="8" id="KW-0406">Ion transport</keyword>
<dbReference type="Gene3D" id="1.20.58.390">
    <property type="entry name" value="Neurotransmitter-gated ion-channel transmembrane domain"/>
    <property type="match status" value="1"/>
</dbReference>
<dbReference type="PRINTS" id="PR00252">
    <property type="entry name" value="NRIONCHANNEL"/>
</dbReference>
<keyword evidence="10" id="KW-0407">Ion channel</keyword>
<evidence type="ECO:0000313" key="13">
    <source>
        <dbReference type="EMBL" id="CAB3979969.1"/>
    </source>
</evidence>
<dbReference type="PRINTS" id="PR00253">
    <property type="entry name" value="GABAARECEPTR"/>
</dbReference>
<keyword evidence="13" id="KW-0675">Receptor</keyword>
<keyword evidence="14" id="KW-1185">Reference proteome</keyword>
<dbReference type="InterPro" id="IPR006202">
    <property type="entry name" value="Neur_chan_lig-bd"/>
</dbReference>
<evidence type="ECO:0000259" key="12">
    <source>
        <dbReference type="Pfam" id="PF02932"/>
    </source>
</evidence>
<dbReference type="Gene3D" id="2.70.170.10">
    <property type="entry name" value="Neurotransmitter-gated ion-channel ligand-binding domain"/>
    <property type="match status" value="1"/>
</dbReference>
<evidence type="ECO:0000256" key="7">
    <source>
        <dbReference type="ARBA" id="ARBA00022989"/>
    </source>
</evidence>
<proteinExistence type="predicted"/>
<feature type="domain" description="Neurotransmitter-gated ion-channel ligand-binding" evidence="11">
    <location>
        <begin position="39"/>
        <end position="244"/>
    </location>
</feature>
<dbReference type="InterPro" id="IPR006029">
    <property type="entry name" value="Neurotrans-gated_channel_TM"/>
</dbReference>
<gene>
    <name evidence="13" type="ORF">PACLA_8A078024</name>
</gene>
<dbReference type="GO" id="GO:0004888">
    <property type="term" value="F:transmembrane signaling receptor activity"/>
    <property type="evidence" value="ECO:0007669"/>
    <property type="project" value="InterPro"/>
</dbReference>
<dbReference type="Pfam" id="PF02932">
    <property type="entry name" value="Neur_chan_memb"/>
    <property type="match status" value="1"/>
</dbReference>
<dbReference type="InterPro" id="IPR038050">
    <property type="entry name" value="Neuro_actylchol_rec"/>
</dbReference>
<dbReference type="AlphaFoldDB" id="A0A7D9HAR6"/>
<evidence type="ECO:0000256" key="6">
    <source>
        <dbReference type="ARBA" id="ARBA00022729"/>
    </source>
</evidence>
<evidence type="ECO:0000256" key="9">
    <source>
        <dbReference type="ARBA" id="ARBA00023136"/>
    </source>
</evidence>
<keyword evidence="3" id="KW-0813">Transport</keyword>
<dbReference type="SUPFAM" id="SSF90112">
    <property type="entry name" value="Neurotransmitter-gated ion-channel transmembrane pore"/>
    <property type="match status" value="1"/>
</dbReference>
<dbReference type="PANTHER" id="PTHR18945">
    <property type="entry name" value="NEUROTRANSMITTER GATED ION CHANNEL"/>
    <property type="match status" value="1"/>
</dbReference>
<dbReference type="InterPro" id="IPR006201">
    <property type="entry name" value="Neur_channel"/>
</dbReference>
<evidence type="ECO:0000256" key="1">
    <source>
        <dbReference type="ARBA" id="ARBA00004141"/>
    </source>
</evidence>
<dbReference type="GO" id="GO:0005230">
    <property type="term" value="F:extracellular ligand-gated monoatomic ion channel activity"/>
    <property type="evidence" value="ECO:0007669"/>
    <property type="project" value="InterPro"/>
</dbReference>
<dbReference type="InterPro" id="IPR006028">
    <property type="entry name" value="GABAA/Glycine_rcpt"/>
</dbReference>
<dbReference type="OrthoDB" id="407674at2759"/>
<dbReference type="CDD" id="cd19049">
    <property type="entry name" value="LGIC_TM_anion"/>
    <property type="match status" value="1"/>
</dbReference>
<evidence type="ECO:0000256" key="8">
    <source>
        <dbReference type="ARBA" id="ARBA00023065"/>
    </source>
</evidence>